<dbReference type="InterPro" id="IPR012340">
    <property type="entry name" value="NA-bd_OB-fold"/>
</dbReference>
<feature type="region of interest" description="Disordered" evidence="4">
    <location>
        <begin position="110"/>
        <end position="171"/>
    </location>
</feature>
<dbReference type="GO" id="GO:0006310">
    <property type="term" value="P:DNA recombination"/>
    <property type="evidence" value="ECO:0007669"/>
    <property type="project" value="UniProtKB-UniRule"/>
</dbReference>
<dbReference type="Gene3D" id="2.40.50.140">
    <property type="entry name" value="Nucleic acid-binding proteins"/>
    <property type="match status" value="1"/>
</dbReference>
<feature type="short sequence motif" description="Important for interaction with partner proteins" evidence="2">
    <location>
        <begin position="166"/>
        <end position="171"/>
    </location>
</feature>
<sequence length="171" mass="19077">MRGVNKVVLLGTVGRDPEVRSLGASGSTVTTVSVATSEAWKDKNTGQLTEQTEWHRVVFYGRLAEISGEYLRKGSKVYVEGSLHTRKWQDKTTGQDRYSTEIKASVMQLIDGRSSNNNQNMGGYDNDYGYNNNNNYSQQDDYQSSARNTANKSPSRPAPAMHNDLDDDLPF</sequence>
<evidence type="ECO:0000256" key="4">
    <source>
        <dbReference type="SAM" id="MobiDB-lite"/>
    </source>
</evidence>
<dbReference type="GO" id="GO:0006260">
    <property type="term" value="P:DNA replication"/>
    <property type="evidence" value="ECO:0007669"/>
    <property type="project" value="UniProtKB-UniRule"/>
</dbReference>
<keyword evidence="2" id="KW-0227">DNA damage</keyword>
<comment type="function">
    <text evidence="2">Plays an important role in DNA replication, recombination and repair. Binds to ssDNA and to an array of partner proteins to recruit them to their sites of action during DNA metabolism.</text>
</comment>
<accession>A0A2T5IV12</accession>
<proteinExistence type="inferred from homology"/>
<dbReference type="HAMAP" id="MF_00984">
    <property type="entry name" value="SSB"/>
    <property type="match status" value="1"/>
</dbReference>
<evidence type="ECO:0000256" key="3">
    <source>
        <dbReference type="PIRNR" id="PIRNR002070"/>
    </source>
</evidence>
<dbReference type="PROSITE" id="PS50935">
    <property type="entry name" value="SSB"/>
    <property type="match status" value="1"/>
</dbReference>
<keyword evidence="1 2" id="KW-0238">DNA-binding</keyword>
<dbReference type="InterPro" id="IPR011344">
    <property type="entry name" value="ssDNA-bd"/>
</dbReference>
<gene>
    <name evidence="5" type="ORF">C8N29_11740</name>
</gene>
<name>A0A2T5IV12_9GAMM</name>
<dbReference type="GO" id="GO:0006281">
    <property type="term" value="P:DNA repair"/>
    <property type="evidence" value="ECO:0007669"/>
    <property type="project" value="UniProtKB-UniRule"/>
</dbReference>
<evidence type="ECO:0000313" key="5">
    <source>
        <dbReference type="EMBL" id="PTQ87716.1"/>
    </source>
</evidence>
<feature type="compositionally biased region" description="Low complexity" evidence="4">
    <location>
        <begin position="115"/>
        <end position="145"/>
    </location>
</feature>
<keyword evidence="6" id="KW-1185">Reference proteome</keyword>
<comment type="caution">
    <text evidence="5">The sequence shown here is derived from an EMBL/GenBank/DDBJ whole genome shotgun (WGS) entry which is preliminary data.</text>
</comment>
<evidence type="ECO:0000313" key="6">
    <source>
        <dbReference type="Proteomes" id="UP000244223"/>
    </source>
</evidence>
<dbReference type="Proteomes" id="UP000244223">
    <property type="component" value="Unassembled WGS sequence"/>
</dbReference>
<keyword evidence="2" id="KW-0233">DNA recombination</keyword>
<evidence type="ECO:0000256" key="1">
    <source>
        <dbReference type="ARBA" id="ARBA00023125"/>
    </source>
</evidence>
<dbReference type="RefSeq" id="WP_107866713.1">
    <property type="nucleotide sequence ID" value="NZ_QAON01000017.1"/>
</dbReference>
<dbReference type="PIRSF" id="PIRSF002070">
    <property type="entry name" value="SSB"/>
    <property type="match status" value="1"/>
</dbReference>
<protein>
    <recommendedName>
        <fullName evidence="2 3">Single-stranded DNA-binding protein</fullName>
        <shortName evidence="2">SSB</shortName>
    </recommendedName>
</protein>
<comment type="caution">
    <text evidence="2">Lacks conserved residue(s) required for the propagation of feature annotation.</text>
</comment>
<dbReference type="EMBL" id="QAON01000017">
    <property type="protein sequence ID" value="PTQ87716.1"/>
    <property type="molecule type" value="Genomic_DNA"/>
</dbReference>
<dbReference type="PANTHER" id="PTHR10302:SF27">
    <property type="entry name" value="SINGLE-STRANDED DNA-BINDING PROTEIN"/>
    <property type="match status" value="1"/>
</dbReference>
<dbReference type="SUPFAM" id="SSF50249">
    <property type="entry name" value="Nucleic acid-binding proteins"/>
    <property type="match status" value="1"/>
</dbReference>
<dbReference type="GO" id="GO:0003697">
    <property type="term" value="F:single-stranded DNA binding"/>
    <property type="evidence" value="ECO:0007669"/>
    <property type="project" value="UniProtKB-UniRule"/>
</dbReference>
<dbReference type="AlphaFoldDB" id="A0A2T5IV12"/>
<keyword evidence="2" id="KW-0234">DNA repair</keyword>
<dbReference type="GO" id="GO:0009295">
    <property type="term" value="C:nucleoid"/>
    <property type="evidence" value="ECO:0007669"/>
    <property type="project" value="TreeGrafter"/>
</dbReference>
<reference evidence="5 6" key="1">
    <citation type="submission" date="2018-04" db="EMBL/GenBank/DDBJ databases">
        <title>Genomic Encyclopedia of Archaeal and Bacterial Type Strains, Phase II (KMG-II): from individual species to whole genera.</title>
        <authorList>
            <person name="Goeker M."/>
        </authorList>
    </citation>
    <scope>NUCLEOTIDE SEQUENCE [LARGE SCALE GENOMIC DNA]</scope>
    <source>
        <strain evidence="5 6">DSM 5822</strain>
    </source>
</reference>
<dbReference type="OrthoDB" id="9809878at2"/>
<organism evidence="5 6">
    <name type="scientific">Agitococcus lubricus</name>
    <dbReference type="NCBI Taxonomy" id="1077255"/>
    <lineage>
        <taxon>Bacteria</taxon>
        <taxon>Pseudomonadati</taxon>
        <taxon>Pseudomonadota</taxon>
        <taxon>Gammaproteobacteria</taxon>
        <taxon>Moraxellales</taxon>
        <taxon>Moraxellaceae</taxon>
        <taxon>Agitococcus</taxon>
    </lineage>
</organism>
<dbReference type="NCBIfam" id="TIGR00621">
    <property type="entry name" value="ssb"/>
    <property type="match status" value="1"/>
</dbReference>
<dbReference type="CDD" id="cd04496">
    <property type="entry name" value="SSB_OBF"/>
    <property type="match status" value="1"/>
</dbReference>
<dbReference type="InterPro" id="IPR000424">
    <property type="entry name" value="Primosome_PriB/ssb"/>
</dbReference>
<comment type="subunit">
    <text evidence="2">Homotetramer.</text>
</comment>
<keyword evidence="2" id="KW-0235">DNA replication</keyword>
<dbReference type="Pfam" id="PF00436">
    <property type="entry name" value="SSB"/>
    <property type="match status" value="1"/>
</dbReference>
<dbReference type="PANTHER" id="PTHR10302">
    <property type="entry name" value="SINGLE-STRANDED DNA-BINDING PROTEIN"/>
    <property type="match status" value="1"/>
</dbReference>
<evidence type="ECO:0000256" key="2">
    <source>
        <dbReference type="HAMAP-Rule" id="MF_00984"/>
    </source>
</evidence>